<gene>
    <name evidence="4" type="ORF">UCREL1_5303</name>
</gene>
<dbReference type="eggNOG" id="KOG2038">
    <property type="taxonomic scope" value="Eukaryota"/>
</dbReference>
<feature type="region of interest" description="Disordered" evidence="2">
    <location>
        <begin position="532"/>
        <end position="570"/>
    </location>
</feature>
<evidence type="ECO:0000256" key="2">
    <source>
        <dbReference type="SAM" id="MobiDB-lite"/>
    </source>
</evidence>
<evidence type="ECO:0000313" key="5">
    <source>
        <dbReference type="Proteomes" id="UP000012174"/>
    </source>
</evidence>
<dbReference type="AlphaFoldDB" id="M7TCS9"/>
<evidence type="ECO:0000256" key="1">
    <source>
        <dbReference type="ARBA" id="ARBA00007797"/>
    </source>
</evidence>
<dbReference type="Proteomes" id="UP000012174">
    <property type="component" value="Unassembled WGS sequence"/>
</dbReference>
<organism evidence="4 5">
    <name type="scientific">Eutypa lata (strain UCR-EL1)</name>
    <name type="common">Grapevine dieback disease fungus</name>
    <name type="synonym">Eutypa armeniacae</name>
    <dbReference type="NCBI Taxonomy" id="1287681"/>
    <lineage>
        <taxon>Eukaryota</taxon>
        <taxon>Fungi</taxon>
        <taxon>Dikarya</taxon>
        <taxon>Ascomycota</taxon>
        <taxon>Pezizomycotina</taxon>
        <taxon>Sordariomycetes</taxon>
        <taxon>Xylariomycetidae</taxon>
        <taxon>Xylariales</taxon>
        <taxon>Diatrypaceae</taxon>
        <taxon>Eutypa</taxon>
    </lineage>
</organism>
<dbReference type="GO" id="GO:0005730">
    <property type="term" value="C:nucleolus"/>
    <property type="evidence" value="ECO:0007669"/>
    <property type="project" value="EnsemblFungi"/>
</dbReference>
<dbReference type="PANTHER" id="PTHR12048:SF0">
    <property type="entry name" value="CCAAT_ENHANCER-BINDING PROTEIN ZETA"/>
    <property type="match status" value="1"/>
</dbReference>
<name>M7TCS9_EUTLA</name>
<feature type="domain" description="CCAAT-binding factor" evidence="3">
    <location>
        <begin position="618"/>
        <end position="789"/>
    </location>
</feature>
<protein>
    <submittedName>
        <fullName evidence="4">Putative ribosome biogenesis protein mak21 protein</fullName>
    </submittedName>
</protein>
<feature type="region of interest" description="Disordered" evidence="2">
    <location>
        <begin position="732"/>
        <end position="762"/>
    </location>
</feature>
<feature type="compositionally biased region" description="Basic and acidic residues" evidence="2">
    <location>
        <begin position="60"/>
        <end position="72"/>
    </location>
</feature>
<dbReference type="OrthoDB" id="28947at2759"/>
<dbReference type="STRING" id="1287681.M7TCS9"/>
<dbReference type="GO" id="GO:0030690">
    <property type="term" value="C:Noc1p-Noc2p complex"/>
    <property type="evidence" value="ECO:0007669"/>
    <property type="project" value="EnsemblFungi"/>
</dbReference>
<feature type="compositionally biased region" description="Basic and acidic residues" evidence="2">
    <location>
        <begin position="32"/>
        <end position="50"/>
    </location>
</feature>
<evidence type="ECO:0000313" key="4">
    <source>
        <dbReference type="EMBL" id="EMR67691.1"/>
    </source>
</evidence>
<dbReference type="GO" id="GO:0042802">
    <property type="term" value="F:identical protein binding"/>
    <property type="evidence" value="ECO:0007669"/>
    <property type="project" value="EnsemblFungi"/>
</dbReference>
<dbReference type="EMBL" id="KB706377">
    <property type="protein sequence ID" value="EMR67691.1"/>
    <property type="molecule type" value="Genomic_DNA"/>
</dbReference>
<dbReference type="KEGG" id="ela:UCREL1_5303"/>
<keyword evidence="5" id="KW-1185">Reference proteome</keyword>
<feature type="region of interest" description="Disordered" evidence="2">
    <location>
        <begin position="162"/>
        <end position="204"/>
    </location>
</feature>
<feature type="compositionally biased region" description="Basic and acidic residues" evidence="2">
    <location>
        <begin position="890"/>
        <end position="904"/>
    </location>
</feature>
<sequence length="1030" mass="114376">MSTFDEAALSKLTAKIDGKLGESQPKILGNGKSRESGNKKRKQTSERDTELSEPPSNKRSRSEARNSKDKINTTKSKKTGTSAKTTNSAPQHVNVLLNEIKALGGSEEDLRLVENIDSDEEGVFENENNLAEKEKGADEKLRDELAHFAAGLGFDKVASDFAAAESESEEQDGEGQDEDDNDGAGNKVDQGDQSNRAAAVSVPERPRGIFKGKTIFEPRPDWHAVPLNSLPKPSSDDMAPYMAAITALKTYARSVLDEDGTAYSTTISSSSSHKFMSTIMSSGTMSDRVSALTLAIQESPVHNIKALETLMGFASKRSRDQALSSLAALVDLLGPGMILPSDRRLHPFPSQAGLVGTLQNHRVKSWSIGQPLPGKITKEHLISWVFEDWLKDAYFKMIQSLETWCDDEVEYARMKAIDLVYALLKDKPEQESNLLRLLVNKLGDRERKIASRASYLLLQLLNVHPGMKMIVIQSVEQEVLFRSGQNIRAKYYTINTLNQTILSTKEPEIAESLLRIYFNLFVSLLKNGELSQLDGPSSQEPKDRNKANKNRQGGKPSRNNKDAKKGGPTDLEATEKLVSSILTGINRALPFSKADQSTVESHLDTLFRITHSSNFNTSIQALMLIQQLSASRQIATERFYRTLYESLLDPRLTISSKQALYLNLLYRSLKADIDVRRVKAFVKRMLQILNLQQPSFVCGILYLIIELSGVFADLKTLLTEPEENDWDEVAQDAGATDAPTEKKDPQDLHLSSTYDGRKRDPEYSNAHRSCLWELLPFSKHFHPSVEVYASTLLSGRKTSQKPELVNHTLIAFLDKFVYRNAKTADSSRGISIMQPVAAAGQGHILVSNKPSGKDGASLNTSSFWNKKSEDVAKDEVFFHEYFAQIGKPRQAERIQKSKDAKAASDDEEGEADENEIWDALVSSHPEVQGESDSDPEFDDLMDLDDSEDDLKDNMAGLEDDEELDFLGESDLSSDEDDEGGAEIKMKPVVEEAKEMSLGSQKRAKRKALKNLPTFASADDYAEMLAQEDDL</sequence>
<feature type="compositionally biased region" description="Basic and acidic residues" evidence="2">
    <location>
        <begin position="981"/>
        <end position="994"/>
    </location>
</feature>
<feature type="compositionally biased region" description="Acidic residues" evidence="2">
    <location>
        <begin position="929"/>
        <end position="950"/>
    </location>
</feature>
<dbReference type="OMA" id="EIWCNDE"/>
<dbReference type="PANTHER" id="PTHR12048">
    <property type="entry name" value="CCAAT-BINDING FACTOR-RELATED"/>
    <property type="match status" value="1"/>
</dbReference>
<proteinExistence type="inferred from homology"/>
<dbReference type="InterPro" id="IPR005612">
    <property type="entry name" value="CCAAT-binding_factor"/>
</dbReference>
<dbReference type="Pfam" id="PF03914">
    <property type="entry name" value="CBF"/>
    <property type="match status" value="1"/>
</dbReference>
<feature type="region of interest" description="Disordered" evidence="2">
    <location>
        <begin position="924"/>
        <end position="1004"/>
    </location>
</feature>
<dbReference type="InterPro" id="IPR016024">
    <property type="entry name" value="ARM-type_fold"/>
</dbReference>
<comment type="similarity">
    <text evidence="1">Belongs to the CBF/MAK21 family.</text>
</comment>
<evidence type="ECO:0000259" key="3">
    <source>
        <dbReference type="Pfam" id="PF03914"/>
    </source>
</evidence>
<feature type="region of interest" description="Disordered" evidence="2">
    <location>
        <begin position="1"/>
        <end position="92"/>
    </location>
</feature>
<dbReference type="HOGENOM" id="CLU_003417_0_0_1"/>
<dbReference type="InterPro" id="IPR040155">
    <property type="entry name" value="CEBPZ/Mak21-like"/>
</dbReference>
<dbReference type="SUPFAM" id="SSF48371">
    <property type="entry name" value="ARM repeat"/>
    <property type="match status" value="1"/>
</dbReference>
<feature type="region of interest" description="Disordered" evidence="2">
    <location>
        <begin position="890"/>
        <end position="912"/>
    </location>
</feature>
<dbReference type="GO" id="GO:0000027">
    <property type="term" value="P:ribosomal large subunit assembly"/>
    <property type="evidence" value="ECO:0007669"/>
    <property type="project" value="EnsemblFungi"/>
</dbReference>
<accession>M7TCS9</accession>
<feature type="compositionally biased region" description="Low complexity" evidence="2">
    <location>
        <begin position="79"/>
        <end position="89"/>
    </location>
</feature>
<reference evidence="5" key="1">
    <citation type="journal article" date="2013" name="Genome Announc.">
        <title>Draft genome sequence of the grapevine dieback fungus Eutypa lata UCR-EL1.</title>
        <authorList>
            <person name="Blanco-Ulate B."/>
            <person name="Rolshausen P.E."/>
            <person name="Cantu D."/>
        </authorList>
    </citation>
    <scope>NUCLEOTIDE SEQUENCE [LARGE SCALE GENOMIC DNA]</scope>
    <source>
        <strain evidence="5">UCR-EL1</strain>
    </source>
</reference>
<feature type="compositionally biased region" description="Acidic residues" evidence="2">
    <location>
        <begin position="957"/>
        <end position="980"/>
    </location>
</feature>
<feature type="compositionally biased region" description="Acidic residues" evidence="2">
    <location>
        <begin position="166"/>
        <end position="182"/>
    </location>
</feature>